<dbReference type="InterPro" id="IPR029087">
    <property type="entry name" value="Imm17"/>
</dbReference>
<evidence type="ECO:0008006" key="4">
    <source>
        <dbReference type="Google" id="ProtNLM"/>
    </source>
</evidence>
<accession>A0A174F8R2</accession>
<sequence>MEWLNNIYQNFEGLLSNLAQYIQSNPKVGHLIGIFLLSIWLIGLIFNWKWTYKGNGSYGWNKLLEELGPTTFRFWLGVFITICLLIMIYIYIKV</sequence>
<evidence type="ECO:0000313" key="2">
    <source>
        <dbReference type="EMBL" id="CUO45348.1"/>
    </source>
</evidence>
<dbReference type="Proteomes" id="UP000095606">
    <property type="component" value="Unassembled WGS sequence"/>
</dbReference>
<keyword evidence="1" id="KW-0812">Transmembrane</keyword>
<name>A0A174F8R2_9BACE</name>
<dbReference type="Pfam" id="PF15562">
    <property type="entry name" value="Imm17"/>
    <property type="match status" value="1"/>
</dbReference>
<evidence type="ECO:0000256" key="1">
    <source>
        <dbReference type="SAM" id="Phobius"/>
    </source>
</evidence>
<dbReference type="AlphaFoldDB" id="A0A174F8R2"/>
<reference evidence="2 3" key="1">
    <citation type="submission" date="2015-09" db="EMBL/GenBank/DDBJ databases">
        <authorList>
            <consortium name="Pathogen Informatics"/>
        </authorList>
    </citation>
    <scope>NUCLEOTIDE SEQUENCE [LARGE SCALE GENOMIC DNA]</scope>
    <source>
        <strain evidence="2 3">2789STDY5834846</strain>
    </source>
</reference>
<feature type="transmembrane region" description="Helical" evidence="1">
    <location>
        <begin position="31"/>
        <end position="52"/>
    </location>
</feature>
<keyword evidence="1" id="KW-0472">Membrane</keyword>
<gene>
    <name evidence="2" type="ORF">ERS852461_00326</name>
</gene>
<dbReference type="EMBL" id="CZAE01000001">
    <property type="protein sequence ID" value="CUO45348.1"/>
    <property type="molecule type" value="Genomic_DNA"/>
</dbReference>
<keyword evidence="1" id="KW-1133">Transmembrane helix</keyword>
<evidence type="ECO:0000313" key="3">
    <source>
        <dbReference type="Proteomes" id="UP000095606"/>
    </source>
</evidence>
<proteinExistence type="predicted"/>
<dbReference type="GeneID" id="98397167"/>
<dbReference type="RefSeq" id="WP_008627683.1">
    <property type="nucleotide sequence ID" value="NZ_CP103274.1"/>
</dbReference>
<feature type="transmembrane region" description="Helical" evidence="1">
    <location>
        <begin position="72"/>
        <end position="92"/>
    </location>
</feature>
<organism evidence="2 3">
    <name type="scientific">Bacteroides faecis</name>
    <dbReference type="NCBI Taxonomy" id="674529"/>
    <lineage>
        <taxon>Bacteria</taxon>
        <taxon>Pseudomonadati</taxon>
        <taxon>Bacteroidota</taxon>
        <taxon>Bacteroidia</taxon>
        <taxon>Bacteroidales</taxon>
        <taxon>Bacteroidaceae</taxon>
        <taxon>Bacteroides</taxon>
    </lineage>
</organism>
<protein>
    <recommendedName>
        <fullName evidence="4">Immunity protein 17</fullName>
    </recommendedName>
</protein>